<dbReference type="EMBL" id="CP009238">
    <property type="protein sequence ID" value="AIL32599.1"/>
    <property type="molecule type" value="Genomic_DNA"/>
</dbReference>
<dbReference type="AlphaFoldDB" id="A0A077DDB2"/>
<dbReference type="OrthoDB" id="9804333at2"/>
<sequence length="278" mass="31454">MSKDLHCHSNVSDGIYRPSQLAHMVYEHGADTWSLTDHDEIMGLAEARQASESLGLTFINGVEISCLFMDKTVHIVGLGFDDQHEGLKQFLRSIQEDRIRRAKLMAEKLEDLIHIPHIYQGALQYCQRELQIGRVHFARYLTDKGCVEHINEAFDRYLADGKPAYVPGKWASIQEAVSYLKQAGGVAVIAHPGRYALTKMEFYALCLTFKKSGGQGIEVVTGSHRKELYRTYAEIANEWGFYASCGSDYHGIKPYEMMIGKVPALPSHVTPIWKLWCE</sequence>
<dbReference type="CDD" id="cd07438">
    <property type="entry name" value="PHP_HisPPase_AMP"/>
    <property type="match status" value="1"/>
</dbReference>
<dbReference type="HOGENOM" id="CLU_067347_0_0_4"/>
<accession>A0A077DDB2</accession>
<dbReference type="PANTHER" id="PTHR42924:SF3">
    <property type="entry name" value="POLYMERASE_HISTIDINOL PHOSPHATASE N-TERMINAL DOMAIN-CONTAINING PROTEIN"/>
    <property type="match status" value="1"/>
</dbReference>
<dbReference type="RefSeq" id="WP_038499471.1">
    <property type="nucleotide sequence ID" value="NZ_AFWK01000113.1"/>
</dbReference>
<dbReference type="GO" id="GO:0004534">
    <property type="term" value="F:5'-3' RNA exonuclease activity"/>
    <property type="evidence" value="ECO:0007669"/>
    <property type="project" value="TreeGrafter"/>
</dbReference>
<feature type="domain" description="Polymerase/histidinol phosphatase N-terminal" evidence="1">
    <location>
        <begin position="3"/>
        <end position="68"/>
    </location>
</feature>
<proteinExistence type="predicted"/>
<dbReference type="SMART" id="SM00481">
    <property type="entry name" value="POLIIIAc"/>
    <property type="match status" value="1"/>
</dbReference>
<evidence type="ECO:0000313" key="3">
    <source>
        <dbReference type="Proteomes" id="UP000028945"/>
    </source>
</evidence>
<dbReference type="InterPro" id="IPR003141">
    <property type="entry name" value="Pol/His_phosphatase_N"/>
</dbReference>
<protein>
    <recommendedName>
        <fullName evidence="1">Polymerase/histidinol phosphatase N-terminal domain-containing protein</fullName>
    </recommendedName>
</protein>
<evidence type="ECO:0000313" key="2">
    <source>
        <dbReference type="EMBL" id="AIL32599.1"/>
    </source>
</evidence>
<name>A0A077DDB2_9BURK</name>
<dbReference type="Proteomes" id="UP000028945">
    <property type="component" value="Chromosome"/>
</dbReference>
<dbReference type="Pfam" id="PF02811">
    <property type="entry name" value="PHP"/>
    <property type="match status" value="1"/>
</dbReference>
<dbReference type="GO" id="GO:0035312">
    <property type="term" value="F:5'-3' DNA exonuclease activity"/>
    <property type="evidence" value="ECO:0007669"/>
    <property type="project" value="TreeGrafter"/>
</dbReference>
<dbReference type="Gene3D" id="3.20.20.140">
    <property type="entry name" value="Metal-dependent hydrolases"/>
    <property type="match status" value="1"/>
</dbReference>
<dbReference type="InterPro" id="IPR016195">
    <property type="entry name" value="Pol/histidinol_Pase-like"/>
</dbReference>
<dbReference type="STRING" id="1072685.IX83_04105"/>
<dbReference type="PANTHER" id="PTHR42924">
    <property type="entry name" value="EXONUCLEASE"/>
    <property type="match status" value="1"/>
</dbReference>
<keyword evidence="3" id="KW-1185">Reference proteome</keyword>
<reference evidence="2 3" key="1">
    <citation type="journal article" date="2014" name="BMC Genomics">
        <title>A genomic perspective on a new bacterial genus and species from the Alcaligenaceae family, Basilea psittacipulmonis.</title>
        <authorList>
            <person name="Whiteson K.L."/>
            <person name="Hernandez D."/>
            <person name="Lazarevic V."/>
            <person name="Gaia N."/>
            <person name="Farinelli L."/>
            <person name="Francois P."/>
            <person name="Pilo P."/>
            <person name="Frey J."/>
            <person name="Schrenzel J."/>
        </authorList>
    </citation>
    <scope>NUCLEOTIDE SEQUENCE [LARGE SCALE GENOMIC DNA]</scope>
    <source>
        <strain evidence="2 3">DSM 24701</strain>
    </source>
</reference>
<evidence type="ECO:0000259" key="1">
    <source>
        <dbReference type="SMART" id="SM00481"/>
    </source>
</evidence>
<dbReference type="SUPFAM" id="SSF89550">
    <property type="entry name" value="PHP domain-like"/>
    <property type="match status" value="1"/>
</dbReference>
<dbReference type="InterPro" id="IPR004013">
    <property type="entry name" value="PHP_dom"/>
</dbReference>
<organism evidence="2 3">
    <name type="scientific">Basilea psittacipulmonis DSM 24701</name>
    <dbReference type="NCBI Taxonomy" id="1072685"/>
    <lineage>
        <taxon>Bacteria</taxon>
        <taxon>Pseudomonadati</taxon>
        <taxon>Pseudomonadota</taxon>
        <taxon>Betaproteobacteria</taxon>
        <taxon>Burkholderiales</taxon>
        <taxon>Alcaligenaceae</taxon>
        <taxon>Basilea</taxon>
    </lineage>
</organism>
<dbReference type="KEGG" id="bpsi:IX83_04105"/>
<dbReference type="InterPro" id="IPR052018">
    <property type="entry name" value="PHP_domain"/>
</dbReference>
<dbReference type="eggNOG" id="COG0613">
    <property type="taxonomic scope" value="Bacteria"/>
</dbReference>
<dbReference type="Gene3D" id="1.10.150.650">
    <property type="match status" value="1"/>
</dbReference>
<gene>
    <name evidence="2" type="ORF">IX83_04105</name>
</gene>